<dbReference type="AlphaFoldDB" id="A0A2S0RD53"/>
<dbReference type="Gene3D" id="3.40.50.12580">
    <property type="match status" value="1"/>
</dbReference>
<keyword evidence="2" id="KW-1185">Reference proteome</keyword>
<sequence>MPDSPKNILFYFAWQLNPVHFGVVIEQLERVIAENKGEGKIFFLSCDGVLKPCHTNREGDPAKCTLCQFNNHTALSQYKDKIEVLKISDYSKHFTAPSFEYNSVPDIKKLRYKDVQIGYGAFSTYISATRNLEPVMDAEFREYFDKMLASQVMLTDVVLDLIEQKQIGSSYFFNGRTADTRPLYDICKTRGIPFVSLEFARKNDQEYFINEFFNCLPHDIDFNHERVLRVWETGPESEADKIAFGTAFYEKRKNGIADSEKRNYVAGQDKELLPENWDESKKNIGIFISSEDEFAAIGDIFDKLAVFPTQEEGIKAILGRLGNAEGYHFYIRVHPNLKAVKYSYVTRLQDFQDQYDNVTVIDPKSRISTYALIDHADVTLAFGSTVGAEAAYWGKPSIILAACWYYHLDIGYKPKNVDEIVMLLGQELSAKSKLDAIKYGYYLSGAEKFMRPNAFNPFPITFMGKKIGLGHKHLTILGSPLLYRLTLTTYKSILGLRKNKKLTIPRKGM</sequence>
<evidence type="ECO:0008006" key="3">
    <source>
        <dbReference type="Google" id="ProtNLM"/>
    </source>
</evidence>
<name>A0A2S0RD53_9FLAO</name>
<dbReference type="KEGG" id="fmg:HYN48_00280"/>
<dbReference type="Proteomes" id="UP000244193">
    <property type="component" value="Chromosome"/>
</dbReference>
<dbReference type="InterPro" id="IPR043148">
    <property type="entry name" value="TagF_C"/>
</dbReference>
<protein>
    <recommendedName>
        <fullName evidence="3">Capsule biosynthesis protein</fullName>
    </recommendedName>
</protein>
<organism evidence="1 2">
    <name type="scientific">Flavobacterium magnum</name>
    <dbReference type="NCBI Taxonomy" id="2162713"/>
    <lineage>
        <taxon>Bacteria</taxon>
        <taxon>Pseudomonadati</taxon>
        <taxon>Bacteroidota</taxon>
        <taxon>Flavobacteriia</taxon>
        <taxon>Flavobacteriales</taxon>
        <taxon>Flavobacteriaceae</taxon>
        <taxon>Flavobacterium</taxon>
    </lineage>
</organism>
<dbReference type="RefSeq" id="WP_108369234.1">
    <property type="nucleotide sequence ID" value="NZ_CP028811.1"/>
</dbReference>
<dbReference type="OrthoDB" id="274536at2"/>
<accession>A0A2S0RD53</accession>
<reference evidence="1 2" key="1">
    <citation type="submission" date="2018-04" db="EMBL/GenBank/DDBJ databases">
        <title>Genome sequencing of Flavobacterium sp. HYN0048.</title>
        <authorList>
            <person name="Yi H."/>
            <person name="Baek C."/>
        </authorList>
    </citation>
    <scope>NUCLEOTIDE SEQUENCE [LARGE SCALE GENOMIC DNA]</scope>
    <source>
        <strain evidence="1 2">HYN0048</strain>
    </source>
</reference>
<proteinExistence type="predicted"/>
<evidence type="ECO:0000313" key="2">
    <source>
        <dbReference type="Proteomes" id="UP000244193"/>
    </source>
</evidence>
<dbReference type="SUPFAM" id="SSF53756">
    <property type="entry name" value="UDP-Glycosyltransferase/glycogen phosphorylase"/>
    <property type="match status" value="1"/>
</dbReference>
<evidence type="ECO:0000313" key="1">
    <source>
        <dbReference type="EMBL" id="AWA28642.1"/>
    </source>
</evidence>
<gene>
    <name evidence="1" type="ORF">HYN48_00280</name>
</gene>
<dbReference type="EMBL" id="CP028811">
    <property type="protein sequence ID" value="AWA28642.1"/>
    <property type="molecule type" value="Genomic_DNA"/>
</dbReference>